<comment type="caution">
    <text evidence="2">The sequence shown here is derived from an EMBL/GenBank/DDBJ whole genome shotgun (WGS) entry which is preliminary data.</text>
</comment>
<keyword evidence="2" id="KW-0378">Hydrolase</keyword>
<reference evidence="3" key="1">
    <citation type="submission" date="2017-03" db="EMBL/GenBank/DDBJ databases">
        <title>Phytopthora megakarya and P. palmivora, two closely related causual agents of cacao black pod achieved similar genome size and gene model numbers by different mechanisms.</title>
        <authorList>
            <person name="Ali S."/>
            <person name="Shao J."/>
            <person name="Larry D.J."/>
            <person name="Kronmiller B."/>
            <person name="Shen D."/>
            <person name="Strem M.D."/>
            <person name="Melnick R.L."/>
            <person name="Guiltinan M.J."/>
            <person name="Tyler B.M."/>
            <person name="Meinhardt L.W."/>
            <person name="Bailey B.A."/>
        </authorList>
    </citation>
    <scope>NUCLEOTIDE SEQUENCE [LARGE SCALE GENOMIC DNA]</scope>
    <source>
        <strain evidence="3">zdho120</strain>
    </source>
</reference>
<evidence type="ECO:0000313" key="2">
    <source>
        <dbReference type="EMBL" id="OWY99599.1"/>
    </source>
</evidence>
<dbReference type="EMBL" id="NBNE01008330">
    <property type="protein sequence ID" value="OWY99599.1"/>
    <property type="molecule type" value="Genomic_DNA"/>
</dbReference>
<sequence>MPRHEAPQKLHLMFSNPVFMKSVHAYNNVSAFTSIGATRPPPGGNPMFAQIYINDPDSAARVASRIRMTDGLSAEFLSDLDEVMEQYNPYVQQHAKSLLSAVGQPWKQLEQNIHDAKKKNTRRMNKHMKRIVTNTRLKTRKTSETKKKVEAKERKETPKRKETKKRSKIRMLMCTRDLSIRKSTVNFVFMLAMERTQGHTTRQPLPR</sequence>
<organism evidence="2 3">
    <name type="scientific">Phytophthora megakarya</name>
    <dbReference type="NCBI Taxonomy" id="4795"/>
    <lineage>
        <taxon>Eukaryota</taxon>
        <taxon>Sar</taxon>
        <taxon>Stramenopiles</taxon>
        <taxon>Oomycota</taxon>
        <taxon>Peronosporomycetes</taxon>
        <taxon>Peronosporales</taxon>
        <taxon>Peronosporaceae</taxon>
        <taxon>Phytophthora</taxon>
    </lineage>
</organism>
<feature type="region of interest" description="Disordered" evidence="1">
    <location>
        <begin position="138"/>
        <end position="167"/>
    </location>
</feature>
<keyword evidence="2" id="KW-0547">Nucleotide-binding</keyword>
<keyword evidence="2" id="KW-0067">ATP-binding</keyword>
<dbReference type="AlphaFoldDB" id="A0A225V5C5"/>
<keyword evidence="3" id="KW-1185">Reference proteome</keyword>
<dbReference type="OrthoDB" id="108332at2759"/>
<dbReference type="Proteomes" id="UP000198211">
    <property type="component" value="Unassembled WGS sequence"/>
</dbReference>
<accession>A0A225V5C5</accession>
<proteinExistence type="predicted"/>
<gene>
    <name evidence="2" type="ORF">PHMEG_00029372</name>
</gene>
<protein>
    <submittedName>
        <fullName evidence="2">Helitron helicase</fullName>
    </submittedName>
</protein>
<feature type="compositionally biased region" description="Basic and acidic residues" evidence="1">
    <location>
        <begin position="141"/>
        <end position="160"/>
    </location>
</feature>
<evidence type="ECO:0000256" key="1">
    <source>
        <dbReference type="SAM" id="MobiDB-lite"/>
    </source>
</evidence>
<dbReference type="GO" id="GO:0004386">
    <property type="term" value="F:helicase activity"/>
    <property type="evidence" value="ECO:0007669"/>
    <property type="project" value="UniProtKB-KW"/>
</dbReference>
<keyword evidence="2" id="KW-0347">Helicase</keyword>
<evidence type="ECO:0000313" key="3">
    <source>
        <dbReference type="Proteomes" id="UP000198211"/>
    </source>
</evidence>
<name>A0A225V5C5_9STRA</name>